<gene>
    <name evidence="2" type="ORF">EOD43_02230</name>
</gene>
<proteinExistence type="predicted"/>
<dbReference type="Proteomes" id="UP000282971">
    <property type="component" value="Unassembled WGS sequence"/>
</dbReference>
<dbReference type="AlphaFoldDB" id="A0A437M4W6"/>
<sequence length="115" mass="12070">MDVATVGLALGIFSIALGLVEVFGARFLAGTIAAQGYETVIRLFGLREIATGAYILAFPTDPAGVWARVVGDVMDLAALILLARIKPRVAMIWVNIGLVAGATVIDAAIARWMSL</sequence>
<dbReference type="OrthoDB" id="6166765at2"/>
<evidence type="ECO:0000313" key="2">
    <source>
        <dbReference type="EMBL" id="RVT92761.1"/>
    </source>
</evidence>
<organism evidence="2 3">
    <name type="scientific">Sphingomonas crocodyli</name>
    <dbReference type="NCBI Taxonomy" id="1979270"/>
    <lineage>
        <taxon>Bacteria</taxon>
        <taxon>Pseudomonadati</taxon>
        <taxon>Pseudomonadota</taxon>
        <taxon>Alphaproteobacteria</taxon>
        <taxon>Sphingomonadales</taxon>
        <taxon>Sphingomonadaceae</taxon>
        <taxon>Sphingomonas</taxon>
    </lineage>
</organism>
<keyword evidence="3" id="KW-1185">Reference proteome</keyword>
<comment type="caution">
    <text evidence="2">The sequence shown here is derived from an EMBL/GenBank/DDBJ whole genome shotgun (WGS) entry which is preliminary data.</text>
</comment>
<dbReference type="EMBL" id="SACN01000001">
    <property type="protein sequence ID" value="RVT92761.1"/>
    <property type="molecule type" value="Genomic_DNA"/>
</dbReference>
<accession>A0A437M4W6</accession>
<reference evidence="2 3" key="1">
    <citation type="submission" date="2019-01" db="EMBL/GenBank/DDBJ databases">
        <authorList>
            <person name="Chen W.-M."/>
        </authorList>
    </citation>
    <scope>NUCLEOTIDE SEQUENCE [LARGE SCALE GENOMIC DNA]</scope>
    <source>
        <strain evidence="2 3">CCP-7</strain>
    </source>
</reference>
<keyword evidence="1" id="KW-0812">Transmembrane</keyword>
<keyword evidence="1" id="KW-0472">Membrane</keyword>
<keyword evidence="1" id="KW-1133">Transmembrane helix</keyword>
<protein>
    <submittedName>
        <fullName evidence="2">Uncharacterized protein</fullName>
    </submittedName>
</protein>
<name>A0A437M4W6_9SPHN</name>
<feature type="transmembrane region" description="Helical" evidence="1">
    <location>
        <begin position="92"/>
        <end position="113"/>
    </location>
</feature>
<evidence type="ECO:0000256" key="1">
    <source>
        <dbReference type="SAM" id="Phobius"/>
    </source>
</evidence>
<feature type="transmembrane region" description="Helical" evidence="1">
    <location>
        <begin position="6"/>
        <end position="28"/>
    </location>
</feature>
<evidence type="ECO:0000313" key="3">
    <source>
        <dbReference type="Proteomes" id="UP000282971"/>
    </source>
</evidence>
<dbReference type="RefSeq" id="WP_127740688.1">
    <property type="nucleotide sequence ID" value="NZ_SACN01000001.1"/>
</dbReference>